<proteinExistence type="predicted"/>
<dbReference type="EMBL" id="JAGJCF010000013">
    <property type="protein sequence ID" value="MBP0617034.1"/>
    <property type="molecule type" value="Genomic_DNA"/>
</dbReference>
<dbReference type="PROSITE" id="PS50894">
    <property type="entry name" value="HPT"/>
    <property type="match status" value="1"/>
</dbReference>
<evidence type="ECO:0000256" key="1">
    <source>
        <dbReference type="ARBA" id="ARBA00023012"/>
    </source>
</evidence>
<accession>A0ABS4BJT6</accession>
<feature type="domain" description="HPt" evidence="3">
    <location>
        <begin position="38"/>
        <end position="128"/>
    </location>
</feature>
<dbReference type="RefSeq" id="WP_209595531.1">
    <property type="nucleotide sequence ID" value="NZ_JAGJCF010000013.1"/>
</dbReference>
<evidence type="ECO:0000256" key="2">
    <source>
        <dbReference type="PROSITE-ProRule" id="PRU00110"/>
    </source>
</evidence>
<feature type="modified residue" description="Phosphohistidine" evidence="2">
    <location>
        <position position="77"/>
    </location>
</feature>
<protein>
    <submittedName>
        <fullName evidence="4">Hpt domain-containing protein</fullName>
    </submittedName>
</protein>
<reference evidence="4 5" key="1">
    <citation type="submission" date="2021-04" db="EMBL/GenBank/DDBJ databases">
        <title>Whole genome sequence of Jiella sp. KSK16Y-1.</title>
        <authorList>
            <person name="Tuo L."/>
        </authorList>
    </citation>
    <scope>NUCLEOTIDE SEQUENCE [LARGE SCALE GENOMIC DNA]</scope>
    <source>
        <strain evidence="4 5">KSK16Y-1</strain>
    </source>
</reference>
<dbReference type="InterPro" id="IPR008207">
    <property type="entry name" value="Sig_transdc_His_kin_Hpt_dom"/>
</dbReference>
<dbReference type="Proteomes" id="UP000678276">
    <property type="component" value="Unassembled WGS sequence"/>
</dbReference>
<sequence>MSQPHESERNSGIAPKGPARKAVLSRLSPIDLVHLSHQTAGDPALETEVLGLLVIQIERVSSVIETASKEERARLAHALKGAARNLGAFRLAEAAERFERDSADTAAMDALLRELDETGRFARDLSAA</sequence>
<dbReference type="InterPro" id="IPR036641">
    <property type="entry name" value="HPT_dom_sf"/>
</dbReference>
<evidence type="ECO:0000313" key="4">
    <source>
        <dbReference type="EMBL" id="MBP0617034.1"/>
    </source>
</evidence>
<evidence type="ECO:0000259" key="3">
    <source>
        <dbReference type="PROSITE" id="PS50894"/>
    </source>
</evidence>
<keyword evidence="1" id="KW-0902">Two-component regulatory system</keyword>
<dbReference type="SUPFAM" id="SSF47226">
    <property type="entry name" value="Histidine-containing phosphotransfer domain, HPT domain"/>
    <property type="match status" value="1"/>
</dbReference>
<gene>
    <name evidence="4" type="ORF">J6595_15710</name>
</gene>
<keyword evidence="5" id="KW-1185">Reference proteome</keyword>
<dbReference type="Gene3D" id="1.20.120.160">
    <property type="entry name" value="HPT domain"/>
    <property type="match status" value="1"/>
</dbReference>
<name>A0ABS4BJT6_9HYPH</name>
<evidence type="ECO:0000313" key="5">
    <source>
        <dbReference type="Proteomes" id="UP000678276"/>
    </source>
</evidence>
<dbReference type="Pfam" id="PF01627">
    <property type="entry name" value="Hpt"/>
    <property type="match status" value="1"/>
</dbReference>
<keyword evidence="2" id="KW-0597">Phosphoprotein</keyword>
<organism evidence="4 5">
    <name type="scientific">Jiella mangrovi</name>
    <dbReference type="NCBI Taxonomy" id="2821407"/>
    <lineage>
        <taxon>Bacteria</taxon>
        <taxon>Pseudomonadati</taxon>
        <taxon>Pseudomonadota</taxon>
        <taxon>Alphaproteobacteria</taxon>
        <taxon>Hyphomicrobiales</taxon>
        <taxon>Aurantimonadaceae</taxon>
        <taxon>Jiella</taxon>
    </lineage>
</organism>
<comment type="caution">
    <text evidence="4">The sequence shown here is derived from an EMBL/GenBank/DDBJ whole genome shotgun (WGS) entry which is preliminary data.</text>
</comment>